<protein>
    <submittedName>
        <fullName evidence="2">Uncharacterized protein</fullName>
    </submittedName>
</protein>
<sequence>MQQERYFGRGPESPWGEGERRAIHTSSSVTRPPEGHSAAEGARSPPEVAEQVPVLATLSGLENKEARRRQLLAIWLWREHKAEAVFPP</sequence>
<organism evidence="2 3">
    <name type="scientific">Aldrovandia affinis</name>
    <dbReference type="NCBI Taxonomy" id="143900"/>
    <lineage>
        <taxon>Eukaryota</taxon>
        <taxon>Metazoa</taxon>
        <taxon>Chordata</taxon>
        <taxon>Craniata</taxon>
        <taxon>Vertebrata</taxon>
        <taxon>Euteleostomi</taxon>
        <taxon>Actinopterygii</taxon>
        <taxon>Neopterygii</taxon>
        <taxon>Teleostei</taxon>
        <taxon>Notacanthiformes</taxon>
        <taxon>Halosauridae</taxon>
        <taxon>Aldrovandia</taxon>
    </lineage>
</organism>
<feature type="region of interest" description="Disordered" evidence="1">
    <location>
        <begin position="1"/>
        <end position="48"/>
    </location>
</feature>
<evidence type="ECO:0000313" key="2">
    <source>
        <dbReference type="EMBL" id="KAJ8391134.1"/>
    </source>
</evidence>
<accession>A0AAD7RVK2</accession>
<dbReference type="EMBL" id="JAINUG010000161">
    <property type="protein sequence ID" value="KAJ8391134.1"/>
    <property type="molecule type" value="Genomic_DNA"/>
</dbReference>
<gene>
    <name evidence="2" type="ORF">AAFF_G00095630</name>
</gene>
<comment type="caution">
    <text evidence="2">The sequence shown here is derived from an EMBL/GenBank/DDBJ whole genome shotgun (WGS) entry which is preliminary data.</text>
</comment>
<dbReference type="AlphaFoldDB" id="A0AAD7RVK2"/>
<proteinExistence type="predicted"/>
<evidence type="ECO:0000313" key="3">
    <source>
        <dbReference type="Proteomes" id="UP001221898"/>
    </source>
</evidence>
<keyword evidence="3" id="KW-1185">Reference proteome</keyword>
<dbReference type="Proteomes" id="UP001221898">
    <property type="component" value="Unassembled WGS sequence"/>
</dbReference>
<name>A0AAD7RVK2_9TELE</name>
<evidence type="ECO:0000256" key="1">
    <source>
        <dbReference type="SAM" id="MobiDB-lite"/>
    </source>
</evidence>
<reference evidence="2" key="1">
    <citation type="journal article" date="2023" name="Science">
        <title>Genome structures resolve the early diversification of teleost fishes.</title>
        <authorList>
            <person name="Parey E."/>
            <person name="Louis A."/>
            <person name="Montfort J."/>
            <person name="Bouchez O."/>
            <person name="Roques C."/>
            <person name="Iampietro C."/>
            <person name="Lluch J."/>
            <person name="Castinel A."/>
            <person name="Donnadieu C."/>
            <person name="Desvignes T."/>
            <person name="Floi Bucao C."/>
            <person name="Jouanno E."/>
            <person name="Wen M."/>
            <person name="Mejri S."/>
            <person name="Dirks R."/>
            <person name="Jansen H."/>
            <person name="Henkel C."/>
            <person name="Chen W.J."/>
            <person name="Zahm M."/>
            <person name="Cabau C."/>
            <person name="Klopp C."/>
            <person name="Thompson A.W."/>
            <person name="Robinson-Rechavi M."/>
            <person name="Braasch I."/>
            <person name="Lecointre G."/>
            <person name="Bobe J."/>
            <person name="Postlethwait J.H."/>
            <person name="Berthelot C."/>
            <person name="Roest Crollius H."/>
            <person name="Guiguen Y."/>
        </authorList>
    </citation>
    <scope>NUCLEOTIDE SEQUENCE</scope>
    <source>
        <strain evidence="2">NC1722</strain>
    </source>
</reference>